<sequence>MFVSELFFNITPSKLFIMTQARRSFLKKSSILTSAALFSSHLDALAVITKKIGTLNSERMIIYQTNDLNGRIEADHNGHGGIKNIVDLIKNQQTSGLNVDGGNFLAHGNARDQHERTIYLMNKIGYHAVTIGANELDMGQESFAALLPQMDFPLVNCNYTFSHAKLSSSVKPYIILKNKNLKIGITGVGASLNVPGIEFKNPYQAANQTADYLKNNLKCDFVICLSHLGYETDGYSNKGLAEASEHIDFVAGGHQNKVLRGAMILRNKNKYDVALSQAGEHGMILGKTTFGFDSLNRRNDFHHKFLIAGLNHEQQSTEAHLVLGKLATAQKHNS</sequence>
<reference evidence="3" key="1">
    <citation type="submission" date="2017-09" db="EMBL/GenBank/DDBJ databases">
        <authorList>
            <person name="Varghese N."/>
            <person name="Submissions S."/>
        </authorList>
    </citation>
    <scope>NUCLEOTIDE SEQUENCE [LARGE SCALE GENOMIC DNA]</scope>
    <source>
        <strain evidence="3">CGMCC 1.12803</strain>
    </source>
</reference>
<dbReference type="InterPro" id="IPR029052">
    <property type="entry name" value="Metallo-depent_PP-like"/>
</dbReference>
<dbReference type="Gene3D" id="3.60.21.10">
    <property type="match status" value="1"/>
</dbReference>
<dbReference type="Proteomes" id="UP000219281">
    <property type="component" value="Unassembled WGS sequence"/>
</dbReference>
<gene>
    <name evidence="2" type="ORF">SAMN06297358_1203</name>
</gene>
<dbReference type="GO" id="GO:0009166">
    <property type="term" value="P:nucleotide catabolic process"/>
    <property type="evidence" value="ECO:0007669"/>
    <property type="project" value="InterPro"/>
</dbReference>
<proteinExistence type="inferred from homology"/>
<dbReference type="SUPFAM" id="SSF56300">
    <property type="entry name" value="Metallo-dependent phosphatases"/>
    <property type="match status" value="1"/>
</dbReference>
<dbReference type="InterPro" id="IPR006179">
    <property type="entry name" value="5_nucleotidase/apyrase"/>
</dbReference>
<keyword evidence="3" id="KW-1185">Reference proteome</keyword>
<dbReference type="PRINTS" id="PR01607">
    <property type="entry name" value="APYRASEFAMLY"/>
</dbReference>
<accession>A0A285ZUR8</accession>
<keyword evidence="1" id="KW-0547">Nucleotide-binding</keyword>
<name>A0A285ZUR8_9SPHI</name>
<evidence type="ECO:0000313" key="3">
    <source>
        <dbReference type="Proteomes" id="UP000219281"/>
    </source>
</evidence>
<keyword evidence="1" id="KW-0378">Hydrolase</keyword>
<protein>
    <submittedName>
        <fullName evidence="2">5'-nucleotidase</fullName>
    </submittedName>
</protein>
<comment type="similarity">
    <text evidence="1">Belongs to the 5'-nucleotidase family.</text>
</comment>
<dbReference type="PANTHER" id="PTHR11575:SF24">
    <property type="entry name" value="5'-NUCLEOTIDASE"/>
    <property type="match status" value="1"/>
</dbReference>
<dbReference type="PANTHER" id="PTHR11575">
    <property type="entry name" value="5'-NUCLEOTIDASE-RELATED"/>
    <property type="match status" value="1"/>
</dbReference>
<evidence type="ECO:0000313" key="2">
    <source>
        <dbReference type="EMBL" id="SOD13376.1"/>
    </source>
</evidence>
<dbReference type="GO" id="GO:0016787">
    <property type="term" value="F:hydrolase activity"/>
    <property type="evidence" value="ECO:0007669"/>
    <property type="project" value="UniProtKB-KW"/>
</dbReference>
<dbReference type="AlphaFoldDB" id="A0A285ZUR8"/>
<dbReference type="EMBL" id="OCMT01000001">
    <property type="protein sequence ID" value="SOD13376.1"/>
    <property type="molecule type" value="Genomic_DNA"/>
</dbReference>
<evidence type="ECO:0000256" key="1">
    <source>
        <dbReference type="RuleBase" id="RU362119"/>
    </source>
</evidence>
<organism evidence="2 3">
    <name type="scientific">Pedobacter xixiisoli</name>
    <dbReference type="NCBI Taxonomy" id="1476464"/>
    <lineage>
        <taxon>Bacteria</taxon>
        <taxon>Pseudomonadati</taxon>
        <taxon>Bacteroidota</taxon>
        <taxon>Sphingobacteriia</taxon>
        <taxon>Sphingobacteriales</taxon>
        <taxon>Sphingobacteriaceae</taxon>
        <taxon>Pedobacter</taxon>
    </lineage>
</organism>
<dbReference type="GO" id="GO:0000166">
    <property type="term" value="F:nucleotide binding"/>
    <property type="evidence" value="ECO:0007669"/>
    <property type="project" value="UniProtKB-KW"/>
</dbReference>